<reference evidence="1 2" key="1">
    <citation type="journal article" date="2024" name="Commun. Biol.">
        <title>Comparative genomic analysis of thermophilic fungi reveals convergent evolutionary adaptations and gene losses.</title>
        <authorList>
            <person name="Steindorff A.S."/>
            <person name="Aguilar-Pontes M.V."/>
            <person name="Robinson A.J."/>
            <person name="Andreopoulos B."/>
            <person name="LaButti K."/>
            <person name="Kuo A."/>
            <person name="Mondo S."/>
            <person name="Riley R."/>
            <person name="Otillar R."/>
            <person name="Haridas S."/>
            <person name="Lipzen A."/>
            <person name="Grimwood J."/>
            <person name="Schmutz J."/>
            <person name="Clum A."/>
            <person name="Reid I.D."/>
            <person name="Moisan M.C."/>
            <person name="Butler G."/>
            <person name="Nguyen T.T.M."/>
            <person name="Dewar K."/>
            <person name="Conant G."/>
            <person name="Drula E."/>
            <person name="Henrissat B."/>
            <person name="Hansel C."/>
            <person name="Singer S."/>
            <person name="Hutchinson M.I."/>
            <person name="de Vries R.P."/>
            <person name="Natvig D.O."/>
            <person name="Powell A.J."/>
            <person name="Tsang A."/>
            <person name="Grigoriev I.V."/>
        </authorList>
    </citation>
    <scope>NUCLEOTIDE SEQUENCE [LARGE SCALE GENOMIC DNA]</scope>
    <source>
        <strain evidence="1 2">ATCC 24622</strain>
    </source>
</reference>
<dbReference type="Proteomes" id="UP001586593">
    <property type="component" value="Unassembled WGS sequence"/>
</dbReference>
<protein>
    <submittedName>
        <fullName evidence="1">Uncharacterized protein</fullName>
    </submittedName>
</protein>
<organism evidence="1 2">
    <name type="scientific">Phialemonium thermophilum</name>
    <dbReference type="NCBI Taxonomy" id="223376"/>
    <lineage>
        <taxon>Eukaryota</taxon>
        <taxon>Fungi</taxon>
        <taxon>Dikarya</taxon>
        <taxon>Ascomycota</taxon>
        <taxon>Pezizomycotina</taxon>
        <taxon>Sordariomycetes</taxon>
        <taxon>Sordariomycetidae</taxon>
        <taxon>Cephalothecales</taxon>
        <taxon>Cephalothecaceae</taxon>
        <taxon>Phialemonium</taxon>
    </lineage>
</organism>
<keyword evidence="2" id="KW-1185">Reference proteome</keyword>
<comment type="caution">
    <text evidence="1">The sequence shown here is derived from an EMBL/GenBank/DDBJ whole genome shotgun (WGS) entry which is preliminary data.</text>
</comment>
<sequence>MQSVKQSQVSLSSKTNPTRPYRKILLSLKGLRAADGAAYWSSDEKLSQHSTFVPTVSPAAVRMRNSATSWLMLSMSLSKCGQAILPFLVAETADREPRVQAKAIIWVSGCDQIQVKAYAVALFGVTSILFSDVNRAYHKKRVTWANPLIVVRVRKGVETYQDQILGHFPDLKAIEHHTLVED</sequence>
<gene>
    <name evidence="1" type="ORF">VTK73DRAFT_116</name>
</gene>
<proteinExistence type="predicted"/>
<name>A0ABR3Y411_9PEZI</name>
<evidence type="ECO:0000313" key="2">
    <source>
        <dbReference type="Proteomes" id="UP001586593"/>
    </source>
</evidence>
<dbReference type="EMBL" id="JAZHXJ010000010">
    <property type="protein sequence ID" value="KAL1883041.1"/>
    <property type="molecule type" value="Genomic_DNA"/>
</dbReference>
<accession>A0ABR3Y411</accession>
<evidence type="ECO:0000313" key="1">
    <source>
        <dbReference type="EMBL" id="KAL1883041.1"/>
    </source>
</evidence>